<keyword evidence="3" id="KW-1185">Reference proteome</keyword>
<sequence>MVHVGNLRRPVRHDACGGGARVAFDDDFCSNGSKSSPHSSLKLNSMDEPPSPSNTQEEEDAEEEGGKTEQHDVPSSSTADWLQLGLGTSSPAPAAAPTSVGRRQSLTELQLFTDRPSSSSSAAVPWRSLSMPAAQFARRPGSGSVAADEAEAGQSGMRVVSPPRRQAGVWLMLQAAQTQGRQHFLAQIPRNYLRIKNERMTIRLMMRYLASKLSLEDESEPYGEEEVDEKKEVEKKKKFTVPAETMTVEDSAQPYDVVGEEHAGEGKDEANAVEQVATALALSGEEAAQVLEHLRPDIMSPHMRRRSA</sequence>
<dbReference type="AlphaFoldDB" id="A0AAQ3K7R6"/>
<dbReference type="Proteomes" id="UP001327560">
    <property type="component" value="Chromosome 3"/>
</dbReference>
<reference evidence="2 3" key="1">
    <citation type="submission" date="2023-10" db="EMBL/GenBank/DDBJ databases">
        <title>Chromosome-scale genome assembly provides insights into flower coloration mechanisms of Canna indica.</title>
        <authorList>
            <person name="Li C."/>
        </authorList>
    </citation>
    <scope>NUCLEOTIDE SEQUENCE [LARGE SCALE GENOMIC DNA]</scope>
    <source>
        <tissue evidence="2">Flower</tissue>
    </source>
</reference>
<dbReference type="InterPro" id="IPR044171">
    <property type="entry name" value="LAX2-like"/>
</dbReference>
<feature type="region of interest" description="Disordered" evidence="1">
    <location>
        <begin position="1"/>
        <end position="102"/>
    </location>
</feature>
<dbReference type="PANTHER" id="PTHR47290">
    <property type="entry name" value="RING FINGER PROTEIN"/>
    <property type="match status" value="1"/>
</dbReference>
<feature type="compositionally biased region" description="Low complexity" evidence="1">
    <location>
        <begin position="88"/>
        <end position="99"/>
    </location>
</feature>
<accession>A0AAQ3K7R6</accession>
<dbReference type="PANTHER" id="PTHR47290:SF4">
    <property type="entry name" value="RING FINGER PROTEIN"/>
    <property type="match status" value="1"/>
</dbReference>
<proteinExistence type="predicted"/>
<evidence type="ECO:0000313" key="2">
    <source>
        <dbReference type="EMBL" id="WOL01757.1"/>
    </source>
</evidence>
<feature type="compositionally biased region" description="Polar residues" evidence="1">
    <location>
        <begin position="30"/>
        <end position="43"/>
    </location>
</feature>
<evidence type="ECO:0000256" key="1">
    <source>
        <dbReference type="SAM" id="MobiDB-lite"/>
    </source>
</evidence>
<dbReference type="EMBL" id="CP136892">
    <property type="protein sequence ID" value="WOL01757.1"/>
    <property type="molecule type" value="Genomic_DNA"/>
</dbReference>
<protein>
    <submittedName>
        <fullName evidence="2">Uncharacterized protein</fullName>
    </submittedName>
</protein>
<evidence type="ECO:0000313" key="3">
    <source>
        <dbReference type="Proteomes" id="UP001327560"/>
    </source>
</evidence>
<name>A0AAQ3K7R6_9LILI</name>
<gene>
    <name evidence="2" type="ORF">Cni_G10474</name>
</gene>
<organism evidence="2 3">
    <name type="scientific">Canna indica</name>
    <name type="common">Indian-shot</name>
    <dbReference type="NCBI Taxonomy" id="4628"/>
    <lineage>
        <taxon>Eukaryota</taxon>
        <taxon>Viridiplantae</taxon>
        <taxon>Streptophyta</taxon>
        <taxon>Embryophyta</taxon>
        <taxon>Tracheophyta</taxon>
        <taxon>Spermatophyta</taxon>
        <taxon>Magnoliopsida</taxon>
        <taxon>Liliopsida</taxon>
        <taxon>Zingiberales</taxon>
        <taxon>Cannaceae</taxon>
        <taxon>Canna</taxon>
    </lineage>
</organism>